<evidence type="ECO:0000256" key="10">
    <source>
        <dbReference type="ARBA" id="ARBA00022786"/>
    </source>
</evidence>
<feature type="compositionally biased region" description="Acidic residues" evidence="17">
    <location>
        <begin position="312"/>
        <end position="334"/>
    </location>
</feature>
<evidence type="ECO:0000256" key="11">
    <source>
        <dbReference type="ARBA" id="ARBA00022833"/>
    </source>
</evidence>
<gene>
    <name evidence="19" type="ORF">ASPCADRAFT_170511</name>
</gene>
<feature type="compositionally biased region" description="Polar residues" evidence="17">
    <location>
        <begin position="285"/>
        <end position="309"/>
    </location>
</feature>
<evidence type="ECO:0000256" key="12">
    <source>
        <dbReference type="ARBA" id="ARBA00023172"/>
    </source>
</evidence>
<keyword evidence="12 16" id="KW-0233">DNA recombination</keyword>
<evidence type="ECO:0000256" key="6">
    <source>
        <dbReference type="ARBA" id="ARBA00022679"/>
    </source>
</evidence>
<dbReference type="OrthoDB" id="185455at2759"/>
<evidence type="ECO:0000256" key="1">
    <source>
        <dbReference type="ARBA" id="ARBA00000900"/>
    </source>
</evidence>
<dbReference type="Proteomes" id="UP000188318">
    <property type="component" value="Unassembled WGS sequence"/>
</dbReference>
<proteinExistence type="inferred from homology"/>
<evidence type="ECO:0000256" key="16">
    <source>
        <dbReference type="RuleBase" id="RU368018"/>
    </source>
</evidence>
<evidence type="ECO:0000256" key="3">
    <source>
        <dbReference type="ARBA" id="ARBA00010258"/>
    </source>
</evidence>
<protein>
    <recommendedName>
        <fullName evidence="5 16">Non-structural maintenance of chromosomes element 1 homolog</fullName>
        <ecNumber evidence="4 16">2.3.2.27</ecNumber>
    </recommendedName>
</protein>
<dbReference type="Pfam" id="PF08746">
    <property type="entry name" value="zf-RING-like"/>
    <property type="match status" value="1"/>
</dbReference>
<keyword evidence="9 15" id="KW-0863">Zinc-finger</keyword>
<reference evidence="20" key="1">
    <citation type="journal article" date="2017" name="Genome Biol.">
        <title>Comparative genomics reveals high biological diversity and specific adaptations in the industrially and medically important fungal genus Aspergillus.</title>
        <authorList>
            <person name="de Vries R.P."/>
            <person name="Riley R."/>
            <person name="Wiebenga A."/>
            <person name="Aguilar-Osorio G."/>
            <person name="Amillis S."/>
            <person name="Uchima C.A."/>
            <person name="Anderluh G."/>
            <person name="Asadollahi M."/>
            <person name="Askin M."/>
            <person name="Barry K."/>
            <person name="Battaglia E."/>
            <person name="Bayram O."/>
            <person name="Benocci T."/>
            <person name="Braus-Stromeyer S.A."/>
            <person name="Caldana C."/>
            <person name="Canovas D."/>
            <person name="Cerqueira G.C."/>
            <person name="Chen F."/>
            <person name="Chen W."/>
            <person name="Choi C."/>
            <person name="Clum A."/>
            <person name="Dos Santos R.A."/>
            <person name="Damasio A.R."/>
            <person name="Diallinas G."/>
            <person name="Emri T."/>
            <person name="Fekete E."/>
            <person name="Flipphi M."/>
            <person name="Freyberg S."/>
            <person name="Gallo A."/>
            <person name="Gournas C."/>
            <person name="Habgood R."/>
            <person name="Hainaut M."/>
            <person name="Harispe M.L."/>
            <person name="Henrissat B."/>
            <person name="Hilden K.S."/>
            <person name="Hope R."/>
            <person name="Hossain A."/>
            <person name="Karabika E."/>
            <person name="Karaffa L."/>
            <person name="Karanyi Z."/>
            <person name="Krasevec N."/>
            <person name="Kuo A."/>
            <person name="Kusch H."/>
            <person name="LaButti K."/>
            <person name="Lagendijk E.L."/>
            <person name="Lapidus A."/>
            <person name="Levasseur A."/>
            <person name="Lindquist E."/>
            <person name="Lipzen A."/>
            <person name="Logrieco A.F."/>
            <person name="MacCabe A."/>
            <person name="Maekelae M.R."/>
            <person name="Malavazi I."/>
            <person name="Melin P."/>
            <person name="Meyer V."/>
            <person name="Mielnichuk N."/>
            <person name="Miskei M."/>
            <person name="Molnar A.P."/>
            <person name="Mule G."/>
            <person name="Ngan C.Y."/>
            <person name="Orejas M."/>
            <person name="Orosz E."/>
            <person name="Ouedraogo J.P."/>
            <person name="Overkamp K.M."/>
            <person name="Park H.-S."/>
            <person name="Perrone G."/>
            <person name="Piumi F."/>
            <person name="Punt P.J."/>
            <person name="Ram A.F."/>
            <person name="Ramon A."/>
            <person name="Rauscher S."/>
            <person name="Record E."/>
            <person name="Riano-Pachon D.M."/>
            <person name="Robert V."/>
            <person name="Roehrig J."/>
            <person name="Ruller R."/>
            <person name="Salamov A."/>
            <person name="Salih N.S."/>
            <person name="Samson R.A."/>
            <person name="Sandor E."/>
            <person name="Sanguinetti M."/>
            <person name="Schuetze T."/>
            <person name="Sepcic K."/>
            <person name="Shelest E."/>
            <person name="Sherlock G."/>
            <person name="Sophianopoulou V."/>
            <person name="Squina F.M."/>
            <person name="Sun H."/>
            <person name="Susca A."/>
            <person name="Todd R.B."/>
            <person name="Tsang A."/>
            <person name="Unkles S.E."/>
            <person name="van de Wiele N."/>
            <person name="van Rossen-Uffink D."/>
            <person name="Oliveira J.V."/>
            <person name="Vesth T.C."/>
            <person name="Visser J."/>
            <person name="Yu J.-H."/>
            <person name="Zhou M."/>
            <person name="Andersen M.R."/>
            <person name="Archer D.B."/>
            <person name="Baker S.E."/>
            <person name="Benoit I."/>
            <person name="Brakhage A.A."/>
            <person name="Braus G.H."/>
            <person name="Fischer R."/>
            <person name="Frisvad J.C."/>
            <person name="Goldman G.H."/>
            <person name="Houbraken J."/>
            <person name="Oakley B."/>
            <person name="Pocsi I."/>
            <person name="Scazzocchio C."/>
            <person name="Seiboth B."/>
            <person name="vanKuyk P.A."/>
            <person name="Wortman J."/>
            <person name="Dyer P.S."/>
            <person name="Grigoriev I.V."/>
        </authorList>
    </citation>
    <scope>NUCLEOTIDE SEQUENCE [LARGE SCALE GENOMIC DNA]</scope>
    <source>
        <strain evidence="20">ITEM 5010</strain>
    </source>
</reference>
<comment type="function">
    <text evidence="16">Acts in a DNA repair pathway for removal of UV-induced DNA damage that is distinct from classical nucleotide excision repair and in repair of ionizing radiation damage. Functions in homologous recombination repair of DNA double strand breaks and in recovery of stalled replication forks.</text>
</comment>
<sequence length="334" mass="37175">MDYDDSNRAFLQAFMARSTLTFSEAKPILAAIYSIKNNDQTTPEEITQDDLETYIASANSAISPFDLEIRSLLPQLELDNIQDPQTPERVYALVNTTSDALTQLATTHSADEIAFVKRLLDAMFETYNTRRQEAMVISSMQALQLAKVSGEARRESTQGGGGAAQSLTMTQAETVLRQLVEEGWLEKSRKGYYRLSPRGLMELRGWLVATYNDEGMGVGVKKIKSCEACGDVITAGQRCAERDCPGRLHDHCMRNFFRMQKAEVCPVCRIPWPGDRFVGERAITREQQGGQRSRRAANTQADAGPSTQIELPELDVDLDGEEGEAEEEEEEGSD</sequence>
<name>A0A1R3RJ75_ASPC5</name>
<dbReference type="PANTHER" id="PTHR20973:SF0">
    <property type="entry name" value="NON-STRUCTURAL MAINTENANCE OF CHROMOSOMES ELEMENT 1 HOMOLOG"/>
    <property type="match status" value="1"/>
</dbReference>
<dbReference type="OMA" id="WPGDKFV"/>
<keyword evidence="14 16" id="KW-0539">Nucleus</keyword>
<dbReference type="GO" id="GO:0030915">
    <property type="term" value="C:Smc5-Smc6 complex"/>
    <property type="evidence" value="ECO:0007669"/>
    <property type="project" value="UniProtKB-UniRule"/>
</dbReference>
<organism evidence="19 20">
    <name type="scientific">Aspergillus carbonarius (strain ITEM 5010)</name>
    <dbReference type="NCBI Taxonomy" id="602072"/>
    <lineage>
        <taxon>Eukaryota</taxon>
        <taxon>Fungi</taxon>
        <taxon>Dikarya</taxon>
        <taxon>Ascomycota</taxon>
        <taxon>Pezizomycotina</taxon>
        <taxon>Eurotiomycetes</taxon>
        <taxon>Eurotiomycetidae</taxon>
        <taxon>Eurotiales</taxon>
        <taxon>Aspergillaceae</taxon>
        <taxon>Aspergillus</taxon>
        <taxon>Aspergillus subgen. Circumdati</taxon>
    </lineage>
</organism>
<dbReference type="InterPro" id="IPR011513">
    <property type="entry name" value="Nse1"/>
</dbReference>
<dbReference type="AlphaFoldDB" id="A0A1R3RJ75"/>
<evidence type="ECO:0000256" key="4">
    <source>
        <dbReference type="ARBA" id="ARBA00012483"/>
    </source>
</evidence>
<dbReference type="InterPro" id="IPR013083">
    <property type="entry name" value="Znf_RING/FYVE/PHD"/>
</dbReference>
<dbReference type="GO" id="GO:0000724">
    <property type="term" value="P:double-strand break repair via homologous recombination"/>
    <property type="evidence" value="ECO:0007669"/>
    <property type="project" value="TreeGrafter"/>
</dbReference>
<dbReference type="Pfam" id="PF07574">
    <property type="entry name" value="SMC_Nse1"/>
    <property type="match status" value="1"/>
</dbReference>
<evidence type="ECO:0000256" key="7">
    <source>
        <dbReference type="ARBA" id="ARBA00022723"/>
    </source>
</evidence>
<evidence type="ECO:0000313" key="19">
    <source>
        <dbReference type="EMBL" id="OOF94518.1"/>
    </source>
</evidence>
<evidence type="ECO:0000259" key="18">
    <source>
        <dbReference type="PROSITE" id="PS50089"/>
    </source>
</evidence>
<dbReference type="SUPFAM" id="SSF57850">
    <property type="entry name" value="RING/U-box"/>
    <property type="match status" value="1"/>
</dbReference>
<dbReference type="GO" id="GO:0005634">
    <property type="term" value="C:nucleus"/>
    <property type="evidence" value="ECO:0007669"/>
    <property type="project" value="UniProtKB-SubCell"/>
</dbReference>
<dbReference type="VEuPathDB" id="FungiDB:ASPCADRAFT_170511"/>
<evidence type="ECO:0000256" key="2">
    <source>
        <dbReference type="ARBA" id="ARBA00004123"/>
    </source>
</evidence>
<dbReference type="PROSITE" id="PS50089">
    <property type="entry name" value="ZF_RING_2"/>
    <property type="match status" value="1"/>
</dbReference>
<dbReference type="Gene3D" id="1.10.10.10">
    <property type="entry name" value="Winged helix-like DNA-binding domain superfamily/Winged helix DNA-binding domain"/>
    <property type="match status" value="1"/>
</dbReference>
<evidence type="ECO:0000256" key="13">
    <source>
        <dbReference type="ARBA" id="ARBA00023204"/>
    </source>
</evidence>
<dbReference type="InterPro" id="IPR001841">
    <property type="entry name" value="Znf_RING"/>
</dbReference>
<accession>A0A1R3RJ75</accession>
<keyword evidence="7 16" id="KW-0479">Metal-binding</keyword>
<evidence type="ECO:0000256" key="9">
    <source>
        <dbReference type="ARBA" id="ARBA00022771"/>
    </source>
</evidence>
<keyword evidence="11 16" id="KW-0862">Zinc</keyword>
<dbReference type="GO" id="GO:0008270">
    <property type="term" value="F:zinc ion binding"/>
    <property type="evidence" value="ECO:0007669"/>
    <property type="project" value="UniProtKB-KW"/>
</dbReference>
<feature type="region of interest" description="Disordered" evidence="17">
    <location>
        <begin position="284"/>
        <end position="334"/>
    </location>
</feature>
<evidence type="ECO:0000256" key="17">
    <source>
        <dbReference type="SAM" id="MobiDB-lite"/>
    </source>
</evidence>
<evidence type="ECO:0000256" key="15">
    <source>
        <dbReference type="PROSITE-ProRule" id="PRU00175"/>
    </source>
</evidence>
<keyword evidence="13 16" id="KW-0234">DNA repair</keyword>
<dbReference type="EC" id="2.3.2.27" evidence="4 16"/>
<dbReference type="GO" id="GO:0061630">
    <property type="term" value="F:ubiquitin protein ligase activity"/>
    <property type="evidence" value="ECO:0007669"/>
    <property type="project" value="UniProtKB-EC"/>
</dbReference>
<evidence type="ECO:0000256" key="5">
    <source>
        <dbReference type="ARBA" id="ARBA00019422"/>
    </source>
</evidence>
<keyword evidence="20" id="KW-1185">Reference proteome</keyword>
<comment type="catalytic activity">
    <reaction evidence="1 16">
        <text>S-ubiquitinyl-[E2 ubiquitin-conjugating enzyme]-L-cysteine + [acceptor protein]-L-lysine = [E2 ubiquitin-conjugating enzyme]-L-cysteine + N(6)-ubiquitinyl-[acceptor protein]-L-lysine.</text>
        <dbReference type="EC" id="2.3.2.27"/>
    </reaction>
</comment>
<evidence type="ECO:0000256" key="14">
    <source>
        <dbReference type="ARBA" id="ARBA00023242"/>
    </source>
</evidence>
<dbReference type="EMBL" id="KV907501">
    <property type="protein sequence ID" value="OOF94518.1"/>
    <property type="molecule type" value="Genomic_DNA"/>
</dbReference>
<dbReference type="Gene3D" id="3.30.40.10">
    <property type="entry name" value="Zinc/RING finger domain, C3HC4 (zinc finger)"/>
    <property type="match status" value="1"/>
</dbReference>
<dbReference type="CDD" id="cd16493">
    <property type="entry name" value="RING-CH-C4HC3_NSE1"/>
    <property type="match status" value="1"/>
</dbReference>
<dbReference type="InterPro" id="IPR014857">
    <property type="entry name" value="Nse1_RING_C4HC3-type"/>
</dbReference>
<comment type="subunit">
    <text evidence="16">Component of the Smc5-Smc6 complex.</text>
</comment>
<keyword evidence="8 16" id="KW-0227">DNA damage</keyword>
<dbReference type="InterPro" id="IPR036388">
    <property type="entry name" value="WH-like_DNA-bd_sf"/>
</dbReference>
<comment type="similarity">
    <text evidence="3 16">Belongs to the NSE1 family.</text>
</comment>
<dbReference type="STRING" id="602072.A0A1R3RJ75"/>
<feature type="domain" description="RING-type" evidence="18">
    <location>
        <begin position="226"/>
        <end position="269"/>
    </location>
</feature>
<keyword evidence="10 16" id="KW-0833">Ubl conjugation pathway</keyword>
<dbReference type="FunFam" id="3.90.1150.220:FF:000003">
    <property type="entry name" value="Putative DNA repair protein Nse1"/>
    <property type="match status" value="1"/>
</dbReference>
<dbReference type="Gene3D" id="3.90.1150.220">
    <property type="match status" value="1"/>
</dbReference>
<dbReference type="PANTHER" id="PTHR20973">
    <property type="entry name" value="NON-SMC ELEMENT 1-RELATED"/>
    <property type="match status" value="1"/>
</dbReference>
<evidence type="ECO:0000313" key="20">
    <source>
        <dbReference type="Proteomes" id="UP000188318"/>
    </source>
</evidence>
<evidence type="ECO:0000256" key="8">
    <source>
        <dbReference type="ARBA" id="ARBA00022763"/>
    </source>
</evidence>
<keyword evidence="6 16" id="KW-0808">Transferase</keyword>
<comment type="subcellular location">
    <subcellularLocation>
        <location evidence="2 16">Nucleus</location>
    </subcellularLocation>
</comment>